<dbReference type="EMBL" id="QUMQ01000001">
    <property type="protein sequence ID" value="REG00179.1"/>
    <property type="molecule type" value="Genomic_DNA"/>
</dbReference>
<gene>
    <name evidence="6" type="ORF">DFJ67_6230</name>
</gene>
<protein>
    <submittedName>
        <fullName evidence="6">Thiamine-phosphate pyrophosphorylase</fullName>
    </submittedName>
</protein>
<reference evidence="6 7" key="1">
    <citation type="submission" date="2018-08" db="EMBL/GenBank/DDBJ databases">
        <title>Sequencing the genomes of 1000 actinobacteria strains.</title>
        <authorList>
            <person name="Klenk H.-P."/>
        </authorList>
    </citation>
    <scope>NUCLEOTIDE SEQUENCE [LARGE SCALE GENOMIC DNA]</scope>
    <source>
        <strain evidence="6 7">DSM 44099</strain>
    </source>
</reference>
<comment type="function">
    <text evidence="1">Condenses 4-methyl-5-(beta-hydroxyethyl)thiazole monophosphate (THZ-P) and 2-methyl-4-amino-5-hydroxymethyl pyrimidine pyrophosphate (HMP-PP) to form thiamine monophosphate (TMP).</text>
</comment>
<proteinExistence type="predicted"/>
<dbReference type="GO" id="GO:0004789">
    <property type="term" value="F:thiamine-phosphate diphosphorylase activity"/>
    <property type="evidence" value="ECO:0007669"/>
    <property type="project" value="TreeGrafter"/>
</dbReference>
<feature type="region of interest" description="Disordered" evidence="4">
    <location>
        <begin position="77"/>
        <end position="119"/>
    </location>
</feature>
<evidence type="ECO:0000313" key="7">
    <source>
        <dbReference type="Proteomes" id="UP000256913"/>
    </source>
</evidence>
<dbReference type="InterPro" id="IPR013785">
    <property type="entry name" value="Aldolase_TIM"/>
</dbReference>
<evidence type="ECO:0000256" key="1">
    <source>
        <dbReference type="ARBA" id="ARBA00003814"/>
    </source>
</evidence>
<keyword evidence="3" id="KW-0784">Thiamine biosynthesis</keyword>
<evidence type="ECO:0000256" key="3">
    <source>
        <dbReference type="ARBA" id="ARBA00022977"/>
    </source>
</evidence>
<dbReference type="InterPro" id="IPR036206">
    <property type="entry name" value="ThiamineP_synth_sf"/>
</dbReference>
<name>A0A3D9ZRZ3_9ACTN</name>
<dbReference type="Gene3D" id="3.20.20.70">
    <property type="entry name" value="Aldolase class I"/>
    <property type="match status" value="2"/>
</dbReference>
<evidence type="ECO:0000256" key="4">
    <source>
        <dbReference type="SAM" id="MobiDB-lite"/>
    </source>
</evidence>
<dbReference type="GO" id="GO:0005737">
    <property type="term" value="C:cytoplasm"/>
    <property type="evidence" value="ECO:0007669"/>
    <property type="project" value="TreeGrafter"/>
</dbReference>
<dbReference type="InterPro" id="IPR022998">
    <property type="entry name" value="ThiamineP_synth_TenI"/>
</dbReference>
<dbReference type="AlphaFoldDB" id="A0A3D9ZRZ3"/>
<accession>A0A3D9ZRZ3</accession>
<evidence type="ECO:0000256" key="2">
    <source>
        <dbReference type="ARBA" id="ARBA00004948"/>
    </source>
</evidence>
<dbReference type="PANTHER" id="PTHR20857">
    <property type="entry name" value="THIAMINE-PHOSPHATE PYROPHOSPHORYLASE"/>
    <property type="match status" value="1"/>
</dbReference>
<comment type="caution">
    <text evidence="6">The sequence shown here is derived from an EMBL/GenBank/DDBJ whole genome shotgun (WGS) entry which is preliminary data.</text>
</comment>
<dbReference type="GO" id="GO:0009228">
    <property type="term" value="P:thiamine biosynthetic process"/>
    <property type="evidence" value="ECO:0007669"/>
    <property type="project" value="UniProtKB-KW"/>
</dbReference>
<organism evidence="6 7">
    <name type="scientific">Asanoa ferruginea</name>
    <dbReference type="NCBI Taxonomy" id="53367"/>
    <lineage>
        <taxon>Bacteria</taxon>
        <taxon>Bacillati</taxon>
        <taxon>Actinomycetota</taxon>
        <taxon>Actinomycetes</taxon>
        <taxon>Micromonosporales</taxon>
        <taxon>Micromonosporaceae</taxon>
        <taxon>Asanoa</taxon>
    </lineage>
</organism>
<evidence type="ECO:0000313" key="6">
    <source>
        <dbReference type="EMBL" id="REG00179.1"/>
    </source>
</evidence>
<dbReference type="RefSeq" id="WP_116071528.1">
    <property type="nucleotide sequence ID" value="NZ_BONB01000003.1"/>
</dbReference>
<dbReference type="PANTHER" id="PTHR20857:SF15">
    <property type="entry name" value="THIAMINE-PHOSPHATE SYNTHASE"/>
    <property type="match status" value="1"/>
</dbReference>
<keyword evidence="7" id="KW-1185">Reference proteome</keyword>
<comment type="pathway">
    <text evidence="2">Cofactor biosynthesis; thiamine diphosphate biosynthesis.</text>
</comment>
<feature type="domain" description="Thiamine phosphate synthase/TenI" evidence="5">
    <location>
        <begin position="140"/>
        <end position="226"/>
    </location>
</feature>
<dbReference type="Pfam" id="PF02581">
    <property type="entry name" value="TMP-TENI"/>
    <property type="match status" value="1"/>
</dbReference>
<evidence type="ECO:0000259" key="5">
    <source>
        <dbReference type="Pfam" id="PF02581"/>
    </source>
</evidence>
<sequence length="247" mass="23755">MRLPRLLVLTDRAQCAGPLSDTVAAAVAAGARAVLLREKDLPAAERAALAADLAAILAPVGGILVMSAGGPAGKAGGDLPGEAGGSARGTAGDGLLGTAGGRLPGTAGGGHPGTAGGGSGNAAWGSAVHLAAREPFPTARPALVGRSCHDAAEVAAAAAEGCDYVTVSPVYLSASKPGYGPPLGPPGLAALTRNAPPVYALGGVSPAEAAACRAAGAYGVAVMGAVMRDPDSVADYLRALTTVEDRP</sequence>
<dbReference type="Proteomes" id="UP000256913">
    <property type="component" value="Unassembled WGS sequence"/>
</dbReference>
<dbReference type="SUPFAM" id="SSF51391">
    <property type="entry name" value="Thiamin phosphate synthase"/>
    <property type="match status" value="2"/>
</dbReference>